<dbReference type="Gene3D" id="3.40.50.1110">
    <property type="entry name" value="SGNH hydrolase"/>
    <property type="match status" value="1"/>
</dbReference>
<organism evidence="1 2">
    <name type="scientific">Salmonella enterica subsp. enterica serovar Inverness str. R8-3668</name>
    <dbReference type="NCBI Taxonomy" id="913075"/>
    <lineage>
        <taxon>Bacteria</taxon>
        <taxon>Pseudomonadati</taxon>
        <taxon>Pseudomonadota</taxon>
        <taxon>Gammaproteobacteria</taxon>
        <taxon>Enterobacterales</taxon>
        <taxon>Enterobacteriaceae</taxon>
        <taxon>Salmonella</taxon>
    </lineage>
</organism>
<dbReference type="InterPro" id="IPR036514">
    <property type="entry name" value="SGNH_hydro_sf"/>
</dbReference>
<sequence length="82" mass="8563">MEEKGLEQHGGNIARADINGLFKEILANPQAFGLTNTVGMACPPGVSASACSSAMPGFNASQDYLFADHLHPGPQVHTIIAQ</sequence>
<comment type="caution">
    <text evidence="1">The sequence shown here is derived from an EMBL/GenBank/DDBJ whole genome shotgun (WGS) entry which is preliminary data.</text>
</comment>
<dbReference type="GO" id="GO:0016788">
    <property type="term" value="F:hydrolase activity, acting on ester bonds"/>
    <property type="evidence" value="ECO:0007669"/>
    <property type="project" value="UniProtKB-ARBA"/>
</dbReference>
<evidence type="ECO:0000313" key="1">
    <source>
        <dbReference type="EMBL" id="EHC61615.1"/>
    </source>
</evidence>
<protein>
    <submittedName>
        <fullName evidence="1">Outer membrane esterase</fullName>
    </submittedName>
</protein>
<gene>
    <name evidence="1" type="ORF">LTSEINV_0898</name>
</gene>
<dbReference type="Proteomes" id="UP000003532">
    <property type="component" value="Unassembled WGS sequence"/>
</dbReference>
<reference evidence="1 2" key="1">
    <citation type="journal article" date="2011" name="BMC Genomics">
        <title>Genome sequencing reveals diversification of virulence factor content and possible host adaptation in distinct subpopulations of Salmonella enterica.</title>
        <authorList>
            <person name="den Bakker H.C."/>
            <person name="Moreno Switt A.I."/>
            <person name="Govoni G."/>
            <person name="Cummings C.A."/>
            <person name="Ranieri M.L."/>
            <person name="Degoricija L."/>
            <person name="Hoelzer K."/>
            <person name="Rodriguez-Rivera L.D."/>
            <person name="Brown S."/>
            <person name="Bolchacova E."/>
            <person name="Furtado M.R."/>
            <person name="Wiedmann M."/>
        </authorList>
    </citation>
    <scope>NUCLEOTIDE SEQUENCE [LARGE SCALE GENOMIC DNA]</scope>
    <source>
        <strain evidence="1 2">R8-3668</strain>
    </source>
</reference>
<evidence type="ECO:0000313" key="2">
    <source>
        <dbReference type="Proteomes" id="UP000003532"/>
    </source>
</evidence>
<name>G5N960_SALET</name>
<dbReference type="AlphaFoldDB" id="G5N960"/>
<accession>G5N960</accession>
<dbReference type="EMBL" id="AFCO01000305">
    <property type="protein sequence ID" value="EHC61615.1"/>
    <property type="molecule type" value="Genomic_DNA"/>
</dbReference>
<proteinExistence type="predicted"/>
<feature type="non-terminal residue" evidence="1">
    <location>
        <position position="82"/>
    </location>
</feature>